<feature type="compositionally biased region" description="Polar residues" evidence="1">
    <location>
        <begin position="13"/>
        <end position="33"/>
    </location>
</feature>
<dbReference type="GeneID" id="31368078"/>
<comment type="caution">
    <text evidence="2">The sequence shown here is derived from an EMBL/GenBank/DDBJ whole genome shotgun (WGS) entry which is preliminary data.</text>
</comment>
<feature type="region of interest" description="Disordered" evidence="1">
    <location>
        <begin position="124"/>
        <end position="165"/>
    </location>
</feature>
<sequence length="909" mass="101585">MIETKSSDKEVNESSTSTPTTDHSNINSDNQNENDSHSDDKNNNIVNSNSNSRNSIDVQQKDNTKELDSIDSKNDGSDTLECNIINDSVQQQLHQQTTESEINKSSEIKKMSIVELMEKQGDPSINLTRSASSLSLDRPISTSSPSEMDTSKKTRPHSINLSKSQSLVQLPTLHSPTLSGKYLPLTPHLSILEQIKVLSELEKQKELPISNEQYENLFIENPLPLSVSNKSISLSSSSSIEDINNTSSDELSVSTEITKNNDNHGNHSNNNNNIISTNDDLIITEITDELRRLIDLTASKNQESVKTTTTTTPTATPTPNQTLEPQATDSTPSILEPETTDSTTSTASASTTTTSITLSKESASQDNPSPPPPPPQKSVDITSPEKKKISIMKKLESTISQILNKKKIAEAKTDSPNGETAESTIYGPKTCIGYRGETFEVDFSMLSKLPTPSKDDGHVFLVYGDLCKLVCDVKMVPSPGHSLLRVGLGAWLKKDWDQFSPDIRNRVLHANPPTAQHLRIEKDARVFKIKDWPIEYPNISQPWFTTVVPPHGSSPSARLSWYIGAARDFLNDVGKDLEKNKPPIKNGRSKYLVALPIVGTGGGGGGEYAGVILSMLLHELYVATRVWKYDVVLVTNELPMYTAARNTRKQMMEKDKSFKYIYNTLLGNAMLEKAKRNIEPDETSTPVTDVITTNYDQCFEIASRAINVPCTVLPYETITDKKNRWILKLHGCVSHPSDIVITREDYIRYGDKREALSGILQSSLITKHILFVGFSLVDDNFFQVMSAVKAATQKTQKKYGTALFIQKNDLMNELWGQQIDFLCFDPENKGKIAECARIQEIFLEYLTSMSISNTSHVMEKRFDYLLQEGEKIFRDNLNIFVKDMPDEAKKTEVYKKFEQFLTDIGYYNM</sequence>
<name>D3BN34_HETP5</name>
<reference evidence="2 3" key="1">
    <citation type="journal article" date="2011" name="Genome Res.">
        <title>Phylogeny-wide analysis of social amoeba genomes highlights ancient origins for complex intercellular communication.</title>
        <authorList>
            <person name="Heidel A.J."/>
            <person name="Lawal H.M."/>
            <person name="Felder M."/>
            <person name="Schilde C."/>
            <person name="Helps N.R."/>
            <person name="Tunggal B."/>
            <person name="Rivero F."/>
            <person name="John U."/>
            <person name="Schleicher M."/>
            <person name="Eichinger L."/>
            <person name="Platzer M."/>
            <person name="Noegel A.A."/>
            <person name="Schaap P."/>
            <person name="Gloeckner G."/>
        </authorList>
    </citation>
    <scope>NUCLEOTIDE SEQUENCE [LARGE SCALE GENOMIC DNA]</scope>
    <source>
        <strain evidence="3">ATCC 26659 / Pp 5 / PN500</strain>
    </source>
</reference>
<gene>
    <name evidence="2" type="ORF">PPL_12611</name>
</gene>
<protein>
    <recommendedName>
        <fullName evidence="4">SIR2-like domain-containing protein</fullName>
    </recommendedName>
</protein>
<feature type="compositionally biased region" description="Low complexity" evidence="1">
    <location>
        <begin position="43"/>
        <end position="55"/>
    </location>
</feature>
<dbReference type="Proteomes" id="UP000001396">
    <property type="component" value="Unassembled WGS sequence"/>
</dbReference>
<feature type="region of interest" description="Disordered" evidence="1">
    <location>
        <begin position="302"/>
        <end position="384"/>
    </location>
</feature>
<evidence type="ECO:0008006" key="4">
    <source>
        <dbReference type="Google" id="ProtNLM"/>
    </source>
</evidence>
<accession>D3BN34</accession>
<evidence type="ECO:0000256" key="1">
    <source>
        <dbReference type="SAM" id="MobiDB-lite"/>
    </source>
</evidence>
<feature type="compositionally biased region" description="Low complexity" evidence="1">
    <location>
        <begin position="340"/>
        <end position="359"/>
    </location>
</feature>
<feature type="compositionally biased region" description="Polar residues" evidence="1">
    <location>
        <begin position="320"/>
        <end position="333"/>
    </location>
</feature>
<dbReference type="InParanoid" id="D3BN34"/>
<dbReference type="RefSeq" id="XP_020429525.1">
    <property type="nucleotide sequence ID" value="XM_020583338.1"/>
</dbReference>
<dbReference type="Pfam" id="PF13289">
    <property type="entry name" value="SIR2_2"/>
    <property type="match status" value="1"/>
</dbReference>
<organism evidence="2 3">
    <name type="scientific">Heterostelium pallidum (strain ATCC 26659 / Pp 5 / PN500)</name>
    <name type="common">Cellular slime mold</name>
    <name type="synonym">Polysphondylium pallidum</name>
    <dbReference type="NCBI Taxonomy" id="670386"/>
    <lineage>
        <taxon>Eukaryota</taxon>
        <taxon>Amoebozoa</taxon>
        <taxon>Evosea</taxon>
        <taxon>Eumycetozoa</taxon>
        <taxon>Dictyostelia</taxon>
        <taxon>Acytosteliales</taxon>
        <taxon>Acytosteliaceae</taxon>
        <taxon>Heterostelium</taxon>
    </lineage>
</organism>
<feature type="compositionally biased region" description="Low complexity" evidence="1">
    <location>
        <begin position="307"/>
        <end position="319"/>
    </location>
</feature>
<feature type="region of interest" description="Disordered" evidence="1">
    <location>
        <begin position="1"/>
        <end position="79"/>
    </location>
</feature>
<proteinExistence type="predicted"/>
<feature type="compositionally biased region" description="Polar residues" evidence="1">
    <location>
        <begin position="124"/>
        <end position="148"/>
    </location>
</feature>
<dbReference type="AlphaFoldDB" id="D3BN34"/>
<dbReference type="EMBL" id="ADBJ01000043">
    <property type="protein sequence ID" value="EFA77396.1"/>
    <property type="molecule type" value="Genomic_DNA"/>
</dbReference>
<feature type="compositionally biased region" description="Basic and acidic residues" evidence="1">
    <location>
        <begin position="1"/>
        <end position="12"/>
    </location>
</feature>
<keyword evidence="3" id="KW-1185">Reference proteome</keyword>
<dbReference type="FunCoup" id="D3BN34">
    <property type="interactions" value="1"/>
</dbReference>
<evidence type="ECO:0000313" key="2">
    <source>
        <dbReference type="EMBL" id="EFA77396.1"/>
    </source>
</evidence>
<feature type="compositionally biased region" description="Basic and acidic residues" evidence="1">
    <location>
        <begin position="59"/>
        <end position="76"/>
    </location>
</feature>
<evidence type="ECO:0000313" key="3">
    <source>
        <dbReference type="Proteomes" id="UP000001396"/>
    </source>
</evidence>